<sequence>MHIDHPARKHRLEDDCDPSPPPKRSRNAAPSPRIDPVASGRSTVSQYSHYLTNEQKNHTLRHMLQSCLSDPSLSMSALSAVAREHEIKAGIQKTLVLSALAVHSCSWSCLVRSADAQAAGQLLTDQVLIPPNRIQDLLPQGNNIRTLARKHRREKASQHITEVAETERVQCAANWPQVLSDTFL</sequence>
<feature type="non-terminal residue" evidence="2">
    <location>
        <position position="184"/>
    </location>
</feature>
<evidence type="ECO:0000313" key="3">
    <source>
        <dbReference type="Proteomes" id="UP001218188"/>
    </source>
</evidence>
<reference evidence="2" key="1">
    <citation type="submission" date="2023-03" db="EMBL/GenBank/DDBJ databases">
        <title>Massive genome expansion in bonnet fungi (Mycena s.s.) driven by repeated elements and novel gene families across ecological guilds.</title>
        <authorList>
            <consortium name="Lawrence Berkeley National Laboratory"/>
            <person name="Harder C.B."/>
            <person name="Miyauchi S."/>
            <person name="Viragh M."/>
            <person name="Kuo A."/>
            <person name="Thoen E."/>
            <person name="Andreopoulos B."/>
            <person name="Lu D."/>
            <person name="Skrede I."/>
            <person name="Drula E."/>
            <person name="Henrissat B."/>
            <person name="Morin E."/>
            <person name="Kohler A."/>
            <person name="Barry K."/>
            <person name="LaButti K."/>
            <person name="Morin E."/>
            <person name="Salamov A."/>
            <person name="Lipzen A."/>
            <person name="Mereny Z."/>
            <person name="Hegedus B."/>
            <person name="Baldrian P."/>
            <person name="Stursova M."/>
            <person name="Weitz H."/>
            <person name="Taylor A."/>
            <person name="Grigoriev I.V."/>
            <person name="Nagy L.G."/>
            <person name="Martin F."/>
            <person name="Kauserud H."/>
        </authorList>
    </citation>
    <scope>NUCLEOTIDE SEQUENCE</scope>
    <source>
        <strain evidence="2">CBHHK200</strain>
    </source>
</reference>
<organism evidence="2 3">
    <name type="scientific">Mycena alexandri</name>
    <dbReference type="NCBI Taxonomy" id="1745969"/>
    <lineage>
        <taxon>Eukaryota</taxon>
        <taxon>Fungi</taxon>
        <taxon>Dikarya</taxon>
        <taxon>Basidiomycota</taxon>
        <taxon>Agaricomycotina</taxon>
        <taxon>Agaricomycetes</taxon>
        <taxon>Agaricomycetidae</taxon>
        <taxon>Agaricales</taxon>
        <taxon>Marasmiineae</taxon>
        <taxon>Mycenaceae</taxon>
        <taxon>Mycena</taxon>
    </lineage>
</organism>
<feature type="region of interest" description="Disordered" evidence="1">
    <location>
        <begin position="1"/>
        <end position="42"/>
    </location>
</feature>
<dbReference type="AlphaFoldDB" id="A0AAD6TJE8"/>
<protein>
    <submittedName>
        <fullName evidence="2">Uncharacterized protein</fullName>
    </submittedName>
</protein>
<dbReference type="Proteomes" id="UP001218188">
    <property type="component" value="Unassembled WGS sequence"/>
</dbReference>
<proteinExistence type="predicted"/>
<evidence type="ECO:0000256" key="1">
    <source>
        <dbReference type="SAM" id="MobiDB-lite"/>
    </source>
</evidence>
<name>A0AAD6TJE8_9AGAR</name>
<comment type="caution">
    <text evidence="2">The sequence shown here is derived from an EMBL/GenBank/DDBJ whole genome shotgun (WGS) entry which is preliminary data.</text>
</comment>
<dbReference type="EMBL" id="JARJCM010000002">
    <property type="protein sequence ID" value="KAJ7047173.1"/>
    <property type="molecule type" value="Genomic_DNA"/>
</dbReference>
<accession>A0AAD6TJE8</accession>
<gene>
    <name evidence="2" type="ORF">C8F04DRAFT_1062912</name>
</gene>
<evidence type="ECO:0000313" key="2">
    <source>
        <dbReference type="EMBL" id="KAJ7047173.1"/>
    </source>
</evidence>
<keyword evidence="3" id="KW-1185">Reference proteome</keyword>